<dbReference type="EMBL" id="AP019307">
    <property type="protein sequence ID" value="BBH15730.1"/>
    <property type="molecule type" value="Genomic_DNA"/>
</dbReference>
<sequence>MTVDSAARAGLRTPTNFRYWEARQEPAWLKRETFLRRWFKHELFPTDEQAALLCDDLYGGDPVAEKFVAEVFFGEIGHKQGRAMLTKALTEGIDAVPEAPESMRELFADFDTVPEWVDRDRVERGAAIWRRWGTMLFNVAGVITLEIYTESGVATPLSLAGGYAGDNALRRFLESAKFWIDTSEADALFSPGSHGRTTAMLVRIMHVATRKRVGEHSEWDAEKWGLPISQTYMMLTQIGGSIAPALSLWLLGYQTSAREMRDLLHFNQYQGHLLGVQPKWRPTTVRDCLQVLAMATAARSYDSGAHGKELIESFPAAFAPRPGQSRLQRIRSAYNYRIIAAYCAIWMAPATRKPYDLPNPFPWVLILLARYPLITAVELLRRLPGLKQAHEALMVWHRRSWWEAQMDGRTAHFDASSSLRR</sequence>
<gene>
    <name evidence="2" type="ORF">Back2_00170</name>
</gene>
<reference evidence="2 3" key="1">
    <citation type="submission" date="2018-11" db="EMBL/GenBank/DDBJ databases">
        <title>Complete genome sequence of Nocardioides baekrokdamisoli strain KCTC 39748.</title>
        <authorList>
            <person name="Kang S.W."/>
            <person name="Lee K.C."/>
            <person name="Kim K.K."/>
            <person name="Kim J.S."/>
            <person name="Kim D.S."/>
            <person name="Ko S.H."/>
            <person name="Yang S.H."/>
            <person name="Shin Y.K."/>
            <person name="Lee J.S."/>
        </authorList>
    </citation>
    <scope>NUCLEOTIDE SEQUENCE [LARGE SCALE GENOMIC DNA]</scope>
    <source>
        <strain evidence="2 3">KCTC 39748</strain>
    </source>
</reference>
<dbReference type="GO" id="GO:0016491">
    <property type="term" value="F:oxidoreductase activity"/>
    <property type="evidence" value="ECO:0007669"/>
    <property type="project" value="InterPro"/>
</dbReference>
<proteinExistence type="predicted"/>
<dbReference type="AlphaFoldDB" id="A0A3G9IAI3"/>
<dbReference type="PANTHER" id="PTHR37539">
    <property type="entry name" value="SECRETED PROTEIN-RELATED"/>
    <property type="match status" value="1"/>
</dbReference>
<keyword evidence="3" id="KW-1185">Reference proteome</keyword>
<dbReference type="OrthoDB" id="7614910at2"/>
<dbReference type="KEGG" id="nbe:Back2_00170"/>
<accession>A0A3G9IAI3</accession>
<feature type="domain" description="ER-bound oxygenase mpaB/mpaB'/Rubber oxygenase catalytic" evidence="1">
    <location>
        <begin position="129"/>
        <end position="360"/>
    </location>
</feature>
<dbReference type="PANTHER" id="PTHR37539:SF1">
    <property type="entry name" value="ER-BOUND OXYGENASE MPAB_MPAB'_RUBBER OXYGENASE CATALYTIC DOMAIN-CONTAINING PROTEIN"/>
    <property type="match status" value="1"/>
</dbReference>
<name>A0A3G9IAI3_9ACTN</name>
<organism evidence="2 3">
    <name type="scientific">Nocardioides baekrokdamisoli</name>
    <dbReference type="NCBI Taxonomy" id="1804624"/>
    <lineage>
        <taxon>Bacteria</taxon>
        <taxon>Bacillati</taxon>
        <taxon>Actinomycetota</taxon>
        <taxon>Actinomycetes</taxon>
        <taxon>Propionibacteriales</taxon>
        <taxon>Nocardioidaceae</taxon>
        <taxon>Nocardioides</taxon>
    </lineage>
</organism>
<evidence type="ECO:0000259" key="1">
    <source>
        <dbReference type="Pfam" id="PF09995"/>
    </source>
</evidence>
<dbReference type="InterPro" id="IPR018713">
    <property type="entry name" value="MPAB/Lcp_cat_dom"/>
</dbReference>
<dbReference type="RefSeq" id="WP_125565587.1">
    <property type="nucleotide sequence ID" value="NZ_AP019307.1"/>
</dbReference>
<protein>
    <recommendedName>
        <fullName evidence="1">ER-bound oxygenase mpaB/mpaB'/Rubber oxygenase catalytic domain-containing protein</fullName>
    </recommendedName>
</protein>
<dbReference type="Pfam" id="PF09995">
    <property type="entry name" value="MPAB_Lcp_cat"/>
    <property type="match status" value="1"/>
</dbReference>
<dbReference type="InterPro" id="IPR037473">
    <property type="entry name" value="Lcp-like"/>
</dbReference>
<dbReference type="Proteomes" id="UP000271573">
    <property type="component" value="Chromosome"/>
</dbReference>
<evidence type="ECO:0000313" key="2">
    <source>
        <dbReference type="EMBL" id="BBH15730.1"/>
    </source>
</evidence>
<evidence type="ECO:0000313" key="3">
    <source>
        <dbReference type="Proteomes" id="UP000271573"/>
    </source>
</evidence>